<name>A0A838CVN7_9BACI</name>
<comment type="caution">
    <text evidence="2">The sequence shown here is derived from an EMBL/GenBank/DDBJ whole genome shotgun (WGS) entry which is preliminary data.</text>
</comment>
<feature type="transmembrane region" description="Helical" evidence="1">
    <location>
        <begin position="7"/>
        <end position="26"/>
    </location>
</feature>
<accession>A0A838CVN7</accession>
<feature type="transmembrane region" description="Helical" evidence="1">
    <location>
        <begin position="32"/>
        <end position="53"/>
    </location>
</feature>
<reference evidence="2 3" key="1">
    <citation type="journal article" date="2004" name="Extremophiles">
        <title>Halobacillus locisalis sp. nov., a halophilic bacterium isolated from a marine solar saltern of the Yellow Sea in Korea.</title>
        <authorList>
            <person name="Yoon J.H."/>
            <person name="Kang K.H."/>
            <person name="Oh T.K."/>
            <person name="Park Y.H."/>
        </authorList>
    </citation>
    <scope>NUCLEOTIDE SEQUENCE [LARGE SCALE GENOMIC DNA]</scope>
    <source>
        <strain evidence="2 3">KCTC 3788</strain>
    </source>
</reference>
<dbReference type="AlphaFoldDB" id="A0A838CVN7"/>
<dbReference type="RefSeq" id="WP_181473041.1">
    <property type="nucleotide sequence ID" value="NZ_JACEFG010000003.1"/>
</dbReference>
<keyword evidence="1" id="KW-1133">Transmembrane helix</keyword>
<dbReference type="Proteomes" id="UP000571017">
    <property type="component" value="Unassembled WGS sequence"/>
</dbReference>
<keyword evidence="3" id="KW-1185">Reference proteome</keyword>
<evidence type="ECO:0000313" key="3">
    <source>
        <dbReference type="Proteomes" id="UP000571017"/>
    </source>
</evidence>
<evidence type="ECO:0000313" key="2">
    <source>
        <dbReference type="EMBL" id="MBA2175994.1"/>
    </source>
</evidence>
<gene>
    <name evidence="2" type="ORF">H0266_13945</name>
</gene>
<organism evidence="2 3">
    <name type="scientific">Halobacillus locisalis</name>
    <dbReference type="NCBI Taxonomy" id="220753"/>
    <lineage>
        <taxon>Bacteria</taxon>
        <taxon>Bacillati</taxon>
        <taxon>Bacillota</taxon>
        <taxon>Bacilli</taxon>
        <taxon>Bacillales</taxon>
        <taxon>Bacillaceae</taxon>
        <taxon>Halobacillus</taxon>
    </lineage>
</organism>
<sequence>MKENKVASAIFAVGFFMITIGIVTGIMFDLSLLLTGVVSGIVFIGFSEVIRLLQGIYNQGDIMIRASSSTASESEILSGDDGNQVKAMSAHGVSEGERNEIVEFYSSKGLKVENISATDQEDYFIVKVNGREELVELGGFKPIVHS</sequence>
<protein>
    <submittedName>
        <fullName evidence="2">Uncharacterized protein</fullName>
    </submittedName>
</protein>
<proteinExistence type="predicted"/>
<keyword evidence="1" id="KW-0812">Transmembrane</keyword>
<evidence type="ECO:0000256" key="1">
    <source>
        <dbReference type="SAM" id="Phobius"/>
    </source>
</evidence>
<keyword evidence="1" id="KW-0472">Membrane</keyword>
<dbReference type="EMBL" id="JACEFG010000003">
    <property type="protein sequence ID" value="MBA2175994.1"/>
    <property type="molecule type" value="Genomic_DNA"/>
</dbReference>